<dbReference type="Gene3D" id="3.40.50.1820">
    <property type="entry name" value="alpha/beta hydrolase"/>
    <property type="match status" value="1"/>
</dbReference>
<proteinExistence type="predicted"/>
<comment type="caution">
    <text evidence="1">The sequence shown here is derived from an EMBL/GenBank/DDBJ whole genome shotgun (WGS) entry which is preliminary data.</text>
</comment>
<name>A0A6G0WVS4_9STRA</name>
<reference evidence="1 2" key="1">
    <citation type="submission" date="2019-07" db="EMBL/GenBank/DDBJ databases">
        <title>Genomics analysis of Aphanomyces spp. identifies a new class of oomycete effector associated with host adaptation.</title>
        <authorList>
            <person name="Gaulin E."/>
        </authorList>
    </citation>
    <scope>NUCLEOTIDE SEQUENCE [LARGE SCALE GENOMIC DNA]</scope>
    <source>
        <strain evidence="1 2">ATCC 201684</strain>
    </source>
</reference>
<dbReference type="VEuPathDB" id="FungiDB:AeMF1_002646"/>
<evidence type="ECO:0008006" key="3">
    <source>
        <dbReference type="Google" id="ProtNLM"/>
    </source>
</evidence>
<gene>
    <name evidence="1" type="ORF">Ae201684_011204</name>
</gene>
<dbReference type="PANTHER" id="PTHR43358:SF4">
    <property type="entry name" value="ALPHA_BETA HYDROLASE FOLD-1 DOMAIN-CONTAINING PROTEIN"/>
    <property type="match status" value="1"/>
</dbReference>
<dbReference type="InterPro" id="IPR029058">
    <property type="entry name" value="AB_hydrolase_fold"/>
</dbReference>
<sequence>MGQSGSAEISIFEEGEMEAEFEKHGGKGNISVKDLISDGYDMVIESIIRPPRAKYRPEELGPMEFELQDAFTNETIYVSRTDRTILNERQLGLACTHWNLLEADRVTIKPVPCLIYLHSNVGSRKDSLRLRDHALSMGFSFFAFDFSGSGISDGIYVTMGWLESSDLKYVLDDLDTKSTILDISFFAHSMSCYPAIINVASRFQQSKELTVDAKGSSIDAIPQVFRKWNVEQYSKPIRAMVFDGAYSNMHQCIDDLVLNVKKEGFKAPKLVLKAAAHFVQKSVEKRAGVHMDFLRPVDFVPQCPIPALFVSGTQDKYVASNHTDELVASYGGKCAKLVVDADHYSARVADVYRLEALFLLQASGHRAGTASSSILPSPYAEKFQAVARRTLP</sequence>
<organism evidence="1 2">
    <name type="scientific">Aphanomyces euteiches</name>
    <dbReference type="NCBI Taxonomy" id="100861"/>
    <lineage>
        <taxon>Eukaryota</taxon>
        <taxon>Sar</taxon>
        <taxon>Stramenopiles</taxon>
        <taxon>Oomycota</taxon>
        <taxon>Saprolegniomycetes</taxon>
        <taxon>Saprolegniales</taxon>
        <taxon>Verrucalvaceae</taxon>
        <taxon>Aphanomyces</taxon>
    </lineage>
</organism>
<dbReference type="InterPro" id="IPR052920">
    <property type="entry name" value="DNA-binding_regulatory"/>
</dbReference>
<dbReference type="EMBL" id="VJMJ01000141">
    <property type="protein sequence ID" value="KAF0731584.1"/>
    <property type="molecule type" value="Genomic_DNA"/>
</dbReference>
<accession>A0A6G0WVS4</accession>
<dbReference type="SUPFAM" id="SSF53474">
    <property type="entry name" value="alpha/beta-Hydrolases"/>
    <property type="match status" value="1"/>
</dbReference>
<evidence type="ECO:0000313" key="1">
    <source>
        <dbReference type="EMBL" id="KAF0731584.1"/>
    </source>
</evidence>
<evidence type="ECO:0000313" key="2">
    <source>
        <dbReference type="Proteomes" id="UP000481153"/>
    </source>
</evidence>
<dbReference type="AlphaFoldDB" id="A0A6G0WVS4"/>
<keyword evidence="2" id="KW-1185">Reference proteome</keyword>
<dbReference type="PANTHER" id="PTHR43358">
    <property type="entry name" value="ALPHA/BETA-HYDROLASE"/>
    <property type="match status" value="1"/>
</dbReference>
<dbReference type="Proteomes" id="UP000481153">
    <property type="component" value="Unassembled WGS sequence"/>
</dbReference>
<protein>
    <recommendedName>
        <fullName evidence="3">Serine aminopeptidase S33 domain-containing protein</fullName>
    </recommendedName>
</protein>